<proteinExistence type="predicted"/>
<reference evidence="1" key="1">
    <citation type="submission" date="2020-03" db="EMBL/GenBank/DDBJ databases">
        <title>A transcriptome and proteome of the tick Rhipicephalus microplus shaped by the genetic composition of its hosts and developmental stage.</title>
        <authorList>
            <person name="Garcia G.R."/>
            <person name="Ribeiro J.M.C."/>
            <person name="Maruyama S.R."/>
            <person name="Gardinasse L.G."/>
            <person name="Nelson K."/>
            <person name="Ferreira B.R."/>
            <person name="Andrade T.G."/>
            <person name="Santos I.K.F.M."/>
        </authorList>
    </citation>
    <scope>NUCLEOTIDE SEQUENCE</scope>
    <source>
        <strain evidence="1">NSGR</strain>
        <tissue evidence="1">Salivary glands</tissue>
    </source>
</reference>
<organism evidence="1">
    <name type="scientific">Rhipicephalus microplus</name>
    <name type="common">Cattle tick</name>
    <name type="synonym">Boophilus microplus</name>
    <dbReference type="NCBI Taxonomy" id="6941"/>
    <lineage>
        <taxon>Eukaryota</taxon>
        <taxon>Metazoa</taxon>
        <taxon>Ecdysozoa</taxon>
        <taxon>Arthropoda</taxon>
        <taxon>Chelicerata</taxon>
        <taxon>Arachnida</taxon>
        <taxon>Acari</taxon>
        <taxon>Parasitiformes</taxon>
        <taxon>Ixodida</taxon>
        <taxon>Ixodoidea</taxon>
        <taxon>Ixodidae</taxon>
        <taxon>Rhipicephalinae</taxon>
        <taxon>Rhipicephalus</taxon>
        <taxon>Boophilus</taxon>
    </lineage>
</organism>
<protein>
    <submittedName>
        <fullName evidence="1">Uncharacterized protein</fullName>
    </submittedName>
</protein>
<evidence type="ECO:0000313" key="1">
    <source>
        <dbReference type="EMBL" id="NIE49981.1"/>
    </source>
</evidence>
<dbReference type="EMBL" id="GIKN01007708">
    <property type="protein sequence ID" value="NIE49981.1"/>
    <property type="molecule type" value="Transcribed_RNA"/>
</dbReference>
<accession>A0A6G5AG61</accession>
<dbReference type="AlphaFoldDB" id="A0A6G5AG61"/>
<name>A0A6G5AG61_RHIMP</name>
<sequence length="131" mass="14644">MSFAEEAAVAFRVLVDHRLCHLLFFSYSLIFSSSDKGDQERRRAKKKCEGWNTLYRCSSHLSVCLLLLRAPLSSKVGGTTTRLKTTLFFFVVVLWRLMTFFPHLHCSCSCSSSSSNSSSSSDGVACLCIDI</sequence>